<dbReference type="Proteomes" id="UP000248291">
    <property type="component" value="Unassembled WGS sequence"/>
</dbReference>
<evidence type="ECO:0000313" key="3">
    <source>
        <dbReference type="EMBL" id="GBH20246.1"/>
    </source>
</evidence>
<name>A0A2V0R4I9_PSESF</name>
<accession>A0A2V0R4I9</accession>
<dbReference type="InterPro" id="IPR025161">
    <property type="entry name" value="IS402-like_dom"/>
</dbReference>
<organism evidence="2 4">
    <name type="scientific">Pseudomonas syringae pv. actinidiae</name>
    <dbReference type="NCBI Taxonomy" id="103796"/>
    <lineage>
        <taxon>Bacteria</taxon>
        <taxon>Pseudomonadati</taxon>
        <taxon>Pseudomonadota</taxon>
        <taxon>Gammaproteobacteria</taxon>
        <taxon>Pseudomonadales</taxon>
        <taxon>Pseudomonadaceae</taxon>
        <taxon>Pseudomonas</taxon>
        <taxon>Pseudomonas syringae</taxon>
    </lineage>
</organism>
<dbReference type="AlphaFoldDB" id="A0A2V0R4I9"/>
<dbReference type="EMBL" id="BGKA01000248">
    <property type="protein sequence ID" value="GBH20246.1"/>
    <property type="molecule type" value="Genomic_DNA"/>
</dbReference>
<proteinExistence type="predicted"/>
<evidence type="ECO:0000313" key="5">
    <source>
        <dbReference type="Proteomes" id="UP000248291"/>
    </source>
</evidence>
<dbReference type="InterPro" id="IPR052909">
    <property type="entry name" value="Transposase_6_like"/>
</dbReference>
<comment type="caution">
    <text evidence="2">The sequence shown here is derived from an EMBL/GenBank/DDBJ whole genome shotgun (WGS) entry which is preliminary data.</text>
</comment>
<dbReference type="PANTHER" id="PTHR46637">
    <property type="entry name" value="TIS1421-TRANSPOSASE PROTEIN A"/>
    <property type="match status" value="1"/>
</dbReference>
<gene>
    <name evidence="2" type="ORF">KPSA1_01057</name>
    <name evidence="3" type="ORF">KPSA3_06270</name>
</gene>
<feature type="domain" description="Insertion element IS402-like" evidence="1">
    <location>
        <begin position="3"/>
        <end position="34"/>
    </location>
</feature>
<reference evidence="3 5" key="2">
    <citation type="submission" date="2018-04" db="EMBL/GenBank/DDBJ databases">
        <title>Draft genome sequence of Pseudomonas syringae pv. actinidiae biovar 3 strains isolated from kiwifruit in Kagawa prefecture.</title>
        <authorList>
            <person name="Tabuchi M."/>
            <person name="Saito M."/>
            <person name="Fujiwara S."/>
            <person name="Sasa N."/>
            <person name="Akimitsu K."/>
            <person name="Gomi K."/>
            <person name="Konishi-Sugita S."/>
            <person name="Hamano K."/>
            <person name="Kataoka I."/>
        </authorList>
    </citation>
    <scope>NUCLEOTIDE SEQUENCE [LARGE SCALE GENOMIC DNA]</scope>
    <source>
        <strain evidence="3 5">MAFF212211</strain>
    </source>
</reference>
<dbReference type="Proteomes" id="UP000247480">
    <property type="component" value="Unassembled WGS sequence"/>
</dbReference>
<evidence type="ECO:0000259" key="1">
    <source>
        <dbReference type="Pfam" id="PF13340"/>
    </source>
</evidence>
<reference evidence="2 4" key="1">
    <citation type="submission" date="2018-04" db="EMBL/GenBank/DDBJ databases">
        <title>Draft genome sequence of Pseudomonas syringae pv. actinidiae biovar 1 strains isolated from kiwifruit in Kagawa prefecture.</title>
        <authorList>
            <person name="Tabuchi M."/>
            <person name="Saito M."/>
            <person name="Fujiwara S."/>
            <person name="Sasa N."/>
            <person name="Akimitsu K."/>
            <person name="Gomi K."/>
            <person name="Konishi-Sugita S."/>
            <person name="Hamano K."/>
            <person name="Kataoka I."/>
        </authorList>
    </citation>
    <scope>NUCLEOTIDE SEQUENCE [LARGE SCALE GENOMIC DNA]</scope>
    <source>
        <strain evidence="2 4">MAFF212206</strain>
    </source>
</reference>
<sequence>MFCPWRDLLKEFGSWSKIYKRFNAWSASGKWFKVLEVLRTDPDLEWVFVDGSYAKAHQHSAGAASTTDQAIGKRLRAISQSASGEKRLRPVEAFPGGGFTI</sequence>
<dbReference type="EMBL" id="BGJZ01000042">
    <property type="protein sequence ID" value="GBH07697.1"/>
    <property type="molecule type" value="Genomic_DNA"/>
</dbReference>
<evidence type="ECO:0000313" key="2">
    <source>
        <dbReference type="EMBL" id="GBH07697.1"/>
    </source>
</evidence>
<dbReference type="PANTHER" id="PTHR46637:SF1">
    <property type="entry name" value="BLL5188 PROTEIN"/>
    <property type="match status" value="1"/>
</dbReference>
<dbReference type="Pfam" id="PF13340">
    <property type="entry name" value="DUF4096"/>
    <property type="match status" value="1"/>
</dbReference>
<evidence type="ECO:0000313" key="4">
    <source>
        <dbReference type="Proteomes" id="UP000247480"/>
    </source>
</evidence>
<protein>
    <submittedName>
        <fullName evidence="2">Transposase</fullName>
    </submittedName>
</protein>